<organism evidence="3 4">
    <name type="scientific">Sinosporangium siamense</name>
    <dbReference type="NCBI Taxonomy" id="1367973"/>
    <lineage>
        <taxon>Bacteria</taxon>
        <taxon>Bacillati</taxon>
        <taxon>Actinomycetota</taxon>
        <taxon>Actinomycetes</taxon>
        <taxon>Streptosporangiales</taxon>
        <taxon>Streptosporangiaceae</taxon>
        <taxon>Sinosporangium</taxon>
    </lineage>
</organism>
<dbReference type="EMBL" id="BOOW01000044">
    <property type="protein sequence ID" value="GII96430.1"/>
    <property type="molecule type" value="Genomic_DNA"/>
</dbReference>
<gene>
    <name evidence="3" type="ORF">Ssi02_66610</name>
</gene>
<keyword evidence="4" id="KW-1185">Reference proteome</keyword>
<protein>
    <submittedName>
        <fullName evidence="3">Uncharacterized protein</fullName>
    </submittedName>
</protein>
<evidence type="ECO:0000313" key="3">
    <source>
        <dbReference type="EMBL" id="GII96430.1"/>
    </source>
</evidence>
<feature type="chain" id="PRO_5037287259" evidence="2">
    <location>
        <begin position="24"/>
        <end position="347"/>
    </location>
</feature>
<name>A0A919RMC5_9ACTN</name>
<reference evidence="3" key="1">
    <citation type="submission" date="2021-01" db="EMBL/GenBank/DDBJ databases">
        <title>Whole genome shotgun sequence of Sinosporangium siamense NBRC 109515.</title>
        <authorList>
            <person name="Komaki H."/>
            <person name="Tamura T."/>
        </authorList>
    </citation>
    <scope>NUCLEOTIDE SEQUENCE</scope>
    <source>
        <strain evidence="3">NBRC 109515</strain>
    </source>
</reference>
<evidence type="ECO:0000256" key="1">
    <source>
        <dbReference type="SAM" id="MobiDB-lite"/>
    </source>
</evidence>
<comment type="caution">
    <text evidence="3">The sequence shown here is derived from an EMBL/GenBank/DDBJ whole genome shotgun (WGS) entry which is preliminary data.</text>
</comment>
<evidence type="ECO:0000256" key="2">
    <source>
        <dbReference type="SAM" id="SignalP"/>
    </source>
</evidence>
<dbReference type="AlphaFoldDB" id="A0A919RMC5"/>
<keyword evidence="2" id="KW-0732">Signal</keyword>
<feature type="region of interest" description="Disordered" evidence="1">
    <location>
        <begin position="88"/>
        <end position="116"/>
    </location>
</feature>
<feature type="signal peptide" evidence="2">
    <location>
        <begin position="1"/>
        <end position="23"/>
    </location>
</feature>
<dbReference type="Proteomes" id="UP000606172">
    <property type="component" value="Unassembled WGS sequence"/>
</dbReference>
<proteinExistence type="predicted"/>
<sequence length="347" mass="37168">MRRNTLVVGVCVVAIAAPITVMAVRGTGESGDVAAVTTEPPSGNTVWNTTPIGKRLTIDNPSEGRPISFWYARAKSGAIVFCHEYKSRSGGGTKSCGDKPIDGEEATDQGSTQSFPLPATGKVLHYGTAQAKVAHVAAVLTGGGRITGTLQTPQGAPQAVWTVTVPADKTVTALEFANDEGKMIKRIQPQPLVTPEAGAKPVGPTVEMPGKLDAGPYKTPDMTLIWKLNGQAVAMNVLSPGMAVTERGGPDQALIDMDGKRMKVELRDYKEHWFGITGTTTKRVTLTFKDGTSVSAGTRPDPWKIGGFRMFAATQQRTDDLYAEGFKIVGYDKNDVKLWQEDHRPTR</sequence>
<accession>A0A919RMC5</accession>
<evidence type="ECO:0000313" key="4">
    <source>
        <dbReference type="Proteomes" id="UP000606172"/>
    </source>
</evidence>